<feature type="signal peptide" evidence="1">
    <location>
        <begin position="1"/>
        <end position="30"/>
    </location>
</feature>
<keyword evidence="1" id="KW-0732">Signal</keyword>
<dbReference type="InterPro" id="IPR035992">
    <property type="entry name" value="Ricin_B-like_lectins"/>
</dbReference>
<dbReference type="Gene3D" id="2.80.10.50">
    <property type="match status" value="1"/>
</dbReference>
<evidence type="ECO:0000256" key="1">
    <source>
        <dbReference type="SAM" id="SignalP"/>
    </source>
</evidence>
<protein>
    <submittedName>
        <fullName evidence="2">Uncharacterized protein</fullName>
    </submittedName>
</protein>
<comment type="caution">
    <text evidence="2">The sequence shown here is derived from an EMBL/GenBank/DDBJ whole genome shotgun (WGS) entry which is preliminary data.</text>
</comment>
<organism evidence="2 3">
    <name type="scientific">Orchesella dallaii</name>
    <dbReference type="NCBI Taxonomy" id="48710"/>
    <lineage>
        <taxon>Eukaryota</taxon>
        <taxon>Metazoa</taxon>
        <taxon>Ecdysozoa</taxon>
        <taxon>Arthropoda</taxon>
        <taxon>Hexapoda</taxon>
        <taxon>Collembola</taxon>
        <taxon>Entomobryomorpha</taxon>
        <taxon>Entomobryoidea</taxon>
        <taxon>Orchesellidae</taxon>
        <taxon>Orchesellinae</taxon>
        <taxon>Orchesella</taxon>
    </lineage>
</organism>
<evidence type="ECO:0000313" key="2">
    <source>
        <dbReference type="EMBL" id="CAL8143952.1"/>
    </source>
</evidence>
<dbReference type="Proteomes" id="UP001642540">
    <property type="component" value="Unassembled WGS sequence"/>
</dbReference>
<gene>
    <name evidence="2" type="ORF">ODALV1_LOCUS30011</name>
</gene>
<proteinExistence type="predicted"/>
<accession>A0ABP1S5G9</accession>
<reference evidence="2 3" key="1">
    <citation type="submission" date="2024-08" db="EMBL/GenBank/DDBJ databases">
        <authorList>
            <person name="Cucini C."/>
            <person name="Frati F."/>
        </authorList>
    </citation>
    <scope>NUCLEOTIDE SEQUENCE [LARGE SCALE GENOMIC DNA]</scope>
</reference>
<dbReference type="SUPFAM" id="SSF50370">
    <property type="entry name" value="Ricin B-like lectins"/>
    <property type="match status" value="1"/>
</dbReference>
<dbReference type="CDD" id="cd00161">
    <property type="entry name" value="beta-trefoil_Ricin-like"/>
    <property type="match status" value="1"/>
</dbReference>
<evidence type="ECO:0000313" key="3">
    <source>
        <dbReference type="Proteomes" id="UP001642540"/>
    </source>
</evidence>
<sequence>MKNLDQKHSTRQLLSILLFLLIGIIGNASALPSVEFKNGQFYTISSLATGKAMTVAGKVFKLEADIVTSPWIAQDNQLWLALGESTLSGKPVSNPEKFVLVPQRQSWDWKDFVESGKINATIESLPEETVVLTLDNSVVNLTQSLFNDSSSQKWITEDAGDGYVLIKNWGNQQCIKNFDYKQLNLLERVRKRIDNFFGISRRKKASPLGTLACNAKDVSEKWLLEPVYVLKG</sequence>
<feature type="chain" id="PRO_5045472065" evidence="1">
    <location>
        <begin position="31"/>
        <end position="232"/>
    </location>
</feature>
<keyword evidence="3" id="KW-1185">Reference proteome</keyword>
<dbReference type="EMBL" id="CAXLJM020000160">
    <property type="protein sequence ID" value="CAL8143952.1"/>
    <property type="molecule type" value="Genomic_DNA"/>
</dbReference>
<name>A0ABP1S5G9_9HEXA</name>